<organism evidence="2 3">
    <name type="scientific">Coccomyxa subellipsoidea (strain C-169)</name>
    <name type="common">Green microalga</name>
    <dbReference type="NCBI Taxonomy" id="574566"/>
    <lineage>
        <taxon>Eukaryota</taxon>
        <taxon>Viridiplantae</taxon>
        <taxon>Chlorophyta</taxon>
        <taxon>core chlorophytes</taxon>
        <taxon>Trebouxiophyceae</taxon>
        <taxon>Trebouxiophyceae incertae sedis</taxon>
        <taxon>Coccomyxaceae</taxon>
        <taxon>Coccomyxa</taxon>
        <taxon>Coccomyxa subellipsoidea</taxon>
    </lineage>
</organism>
<gene>
    <name evidence="2" type="ORF">COCSUDRAFT_60426</name>
</gene>
<dbReference type="Proteomes" id="UP000007264">
    <property type="component" value="Unassembled WGS sequence"/>
</dbReference>
<protein>
    <recommendedName>
        <fullName evidence="1">CHRD domain-containing protein</fullName>
    </recommendedName>
</protein>
<proteinExistence type="predicted"/>
<accession>I0YIK7</accession>
<sequence>MSPTPYMYKVPLSPENEVPRITDSKALGYLLIQFMPNTNALYYDVVVSNIYGPTIVHLHKGKPTTVGAATLMFLYNSTATDNSTAFTGRLCSGIMTPSDFMGPAENLTTMSALIDEYLKTDDLFSNIHTLDHPNGIMRGQINAKALQGSLAARTVPTMAPGAPL</sequence>
<dbReference type="PROSITE" id="PS50933">
    <property type="entry name" value="CHRD"/>
    <property type="match status" value="1"/>
</dbReference>
<dbReference type="AlphaFoldDB" id="I0YIK7"/>
<comment type="caution">
    <text evidence="2">The sequence shown here is derived from an EMBL/GenBank/DDBJ whole genome shotgun (WGS) entry which is preliminary data.</text>
</comment>
<reference evidence="2 3" key="1">
    <citation type="journal article" date="2012" name="Genome Biol.">
        <title>The genome of the polar eukaryotic microalga coccomyxa subellipsoidea reveals traits of cold adaptation.</title>
        <authorList>
            <person name="Blanc G."/>
            <person name="Agarkova I."/>
            <person name="Grimwood J."/>
            <person name="Kuo A."/>
            <person name="Brueggeman A."/>
            <person name="Dunigan D."/>
            <person name="Gurnon J."/>
            <person name="Ladunga I."/>
            <person name="Lindquist E."/>
            <person name="Lucas S."/>
            <person name="Pangilinan J."/>
            <person name="Proschold T."/>
            <person name="Salamov A."/>
            <person name="Schmutz J."/>
            <person name="Weeks D."/>
            <person name="Yamada T."/>
            <person name="Claverie J.M."/>
            <person name="Grigoriev I."/>
            <person name="Van Etten J."/>
            <person name="Lomsadze A."/>
            <person name="Borodovsky M."/>
        </authorList>
    </citation>
    <scope>NUCLEOTIDE SEQUENCE [LARGE SCALE GENOMIC DNA]</scope>
    <source>
        <strain evidence="2 3">C-169</strain>
    </source>
</reference>
<dbReference type="EMBL" id="AGSI01000025">
    <property type="protein sequence ID" value="EIE18226.1"/>
    <property type="molecule type" value="Genomic_DNA"/>
</dbReference>
<evidence type="ECO:0000313" key="2">
    <source>
        <dbReference type="EMBL" id="EIE18226.1"/>
    </source>
</evidence>
<dbReference type="Pfam" id="PF07452">
    <property type="entry name" value="CHRD"/>
    <property type="match status" value="1"/>
</dbReference>
<evidence type="ECO:0000259" key="1">
    <source>
        <dbReference type="PROSITE" id="PS50933"/>
    </source>
</evidence>
<feature type="domain" description="CHRD" evidence="1">
    <location>
        <begin position="4"/>
        <end position="146"/>
    </location>
</feature>
<evidence type="ECO:0000313" key="3">
    <source>
        <dbReference type="Proteomes" id="UP000007264"/>
    </source>
</evidence>
<dbReference type="GeneID" id="17036233"/>
<name>I0YIK7_COCSC</name>
<dbReference type="InterPro" id="IPR010895">
    <property type="entry name" value="CHRD"/>
</dbReference>
<dbReference type="RefSeq" id="XP_005642770.1">
    <property type="nucleotide sequence ID" value="XM_005642713.1"/>
</dbReference>
<dbReference type="KEGG" id="csl:COCSUDRAFT_60426"/>
<dbReference type="SMART" id="SM00754">
    <property type="entry name" value="CHRD"/>
    <property type="match status" value="1"/>
</dbReference>
<keyword evidence="3" id="KW-1185">Reference proteome</keyword>